<dbReference type="EMBL" id="VFWZ01000003">
    <property type="protein sequence ID" value="TPN85918.1"/>
    <property type="molecule type" value="Genomic_DNA"/>
</dbReference>
<keyword evidence="1" id="KW-0732">Signal</keyword>
<name>A0A504JDY6_9FLAO</name>
<feature type="signal peptide" evidence="1">
    <location>
        <begin position="1"/>
        <end position="20"/>
    </location>
</feature>
<evidence type="ECO:0000313" key="3">
    <source>
        <dbReference type="Proteomes" id="UP000315540"/>
    </source>
</evidence>
<sequence>MRFKFVILTAFIIISSVSFGQEFKNDLTSVKTIDNQIQDEQFSIDQMSDRLVVKTSIDKQNQDFYSKKEWKKIKKQLRKNRKKFSNKGNNIHSYKVIDTIYLNIPNRRSNQSSRTRLSAW</sequence>
<dbReference type="RefSeq" id="WP_140592980.1">
    <property type="nucleotide sequence ID" value="NZ_VFWZ01000003.1"/>
</dbReference>
<dbReference type="OrthoDB" id="1164636at2"/>
<dbReference type="AlphaFoldDB" id="A0A504JDY6"/>
<evidence type="ECO:0000256" key="1">
    <source>
        <dbReference type="SAM" id="SignalP"/>
    </source>
</evidence>
<feature type="chain" id="PRO_5021230365" evidence="1">
    <location>
        <begin position="21"/>
        <end position="120"/>
    </location>
</feature>
<keyword evidence="3" id="KW-1185">Reference proteome</keyword>
<gene>
    <name evidence="2" type="ORF">FHK87_11595</name>
</gene>
<evidence type="ECO:0000313" key="2">
    <source>
        <dbReference type="EMBL" id="TPN85918.1"/>
    </source>
</evidence>
<organism evidence="2 3">
    <name type="scientific">Aquimarina algicola</name>
    <dbReference type="NCBI Taxonomy" id="2589995"/>
    <lineage>
        <taxon>Bacteria</taxon>
        <taxon>Pseudomonadati</taxon>
        <taxon>Bacteroidota</taxon>
        <taxon>Flavobacteriia</taxon>
        <taxon>Flavobacteriales</taxon>
        <taxon>Flavobacteriaceae</taxon>
        <taxon>Aquimarina</taxon>
    </lineage>
</organism>
<accession>A0A504JDY6</accession>
<reference evidence="2 3" key="1">
    <citation type="submission" date="2019-06" db="EMBL/GenBank/DDBJ databases">
        <authorList>
            <person name="Meng X."/>
        </authorList>
    </citation>
    <scope>NUCLEOTIDE SEQUENCE [LARGE SCALE GENOMIC DNA]</scope>
    <source>
        <strain evidence="2 3">M625</strain>
    </source>
</reference>
<comment type="caution">
    <text evidence="2">The sequence shown here is derived from an EMBL/GenBank/DDBJ whole genome shotgun (WGS) entry which is preliminary data.</text>
</comment>
<dbReference type="Proteomes" id="UP000315540">
    <property type="component" value="Unassembled WGS sequence"/>
</dbReference>
<protein>
    <submittedName>
        <fullName evidence="2">Uncharacterized protein</fullName>
    </submittedName>
</protein>
<proteinExistence type="predicted"/>